<evidence type="ECO:0000256" key="2">
    <source>
        <dbReference type="SAM" id="SignalP"/>
    </source>
</evidence>
<dbReference type="Proteomes" id="UP000285286">
    <property type="component" value="Unassembled WGS sequence"/>
</dbReference>
<feature type="region of interest" description="Disordered" evidence="1">
    <location>
        <begin position="102"/>
        <end position="130"/>
    </location>
</feature>
<dbReference type="RefSeq" id="WP_123566637.1">
    <property type="nucleotide sequence ID" value="NZ_MOAM01000024.1"/>
</dbReference>
<sequence>MGKIDKGIYRLLLLGCAVSSSLSLNLPVQAENGIVVITRDVQPRNAMRPPLAPDPYPTTVNTNPSAQILKQTNELSDGDFASITSGSGIGAMVTQQTNNLGSNISNQTQLPNLAGGRSGNSGNGISNMVNSSVQKGLAPLQILTGGK</sequence>
<comment type="caution">
    <text evidence="3">The sequence shown here is derived from an EMBL/GenBank/DDBJ whole genome shotgun (WGS) entry which is preliminary data.</text>
</comment>
<accession>A0A423DG89</accession>
<proteinExistence type="predicted"/>
<feature type="chain" id="PRO_5019536410" description="Adhesin" evidence="2">
    <location>
        <begin position="31"/>
        <end position="147"/>
    </location>
</feature>
<organism evidence="3 4">
    <name type="scientific">Pseudomonas vranovensis</name>
    <dbReference type="NCBI Taxonomy" id="321661"/>
    <lineage>
        <taxon>Bacteria</taxon>
        <taxon>Pseudomonadati</taxon>
        <taxon>Pseudomonadota</taxon>
        <taxon>Gammaproteobacteria</taxon>
        <taxon>Pseudomonadales</taxon>
        <taxon>Pseudomonadaceae</taxon>
        <taxon>Pseudomonas</taxon>
    </lineage>
</organism>
<gene>
    <name evidence="3" type="ORF">BHU25_16225</name>
</gene>
<feature type="signal peptide" evidence="2">
    <location>
        <begin position="1"/>
        <end position="30"/>
    </location>
</feature>
<protein>
    <recommendedName>
        <fullName evidence="5">Adhesin</fullName>
    </recommendedName>
</protein>
<evidence type="ECO:0000313" key="4">
    <source>
        <dbReference type="Proteomes" id="UP000285286"/>
    </source>
</evidence>
<evidence type="ECO:0000313" key="3">
    <source>
        <dbReference type="EMBL" id="ROL70607.1"/>
    </source>
</evidence>
<reference evidence="3 4" key="1">
    <citation type="submission" date="2016-10" db="EMBL/GenBank/DDBJ databases">
        <title>Comparative genome analysis of multiple Pseudomonas spp. focuses on biocontrol and plant growth promoting traits.</title>
        <authorList>
            <person name="Tao X.-Y."/>
            <person name="Taylor C.G."/>
        </authorList>
    </citation>
    <scope>NUCLEOTIDE SEQUENCE [LARGE SCALE GENOMIC DNA]</scope>
    <source>
        <strain evidence="3 4">15D11</strain>
    </source>
</reference>
<feature type="compositionally biased region" description="Polar residues" evidence="1">
    <location>
        <begin position="102"/>
        <end position="111"/>
    </location>
</feature>
<keyword evidence="4" id="KW-1185">Reference proteome</keyword>
<evidence type="ECO:0000256" key="1">
    <source>
        <dbReference type="SAM" id="MobiDB-lite"/>
    </source>
</evidence>
<dbReference type="AlphaFoldDB" id="A0A423DG89"/>
<dbReference type="EMBL" id="MOAM01000024">
    <property type="protein sequence ID" value="ROL70607.1"/>
    <property type="molecule type" value="Genomic_DNA"/>
</dbReference>
<keyword evidence="2" id="KW-0732">Signal</keyword>
<evidence type="ECO:0008006" key="5">
    <source>
        <dbReference type="Google" id="ProtNLM"/>
    </source>
</evidence>
<dbReference type="STRING" id="1292031.GCA_000425805_02445"/>
<name>A0A423DG89_9PSED</name>